<evidence type="ECO:0000259" key="3">
    <source>
        <dbReference type="Pfam" id="PF00685"/>
    </source>
</evidence>
<reference evidence="4 5" key="1">
    <citation type="submission" date="2023-09" db="EMBL/GenBank/DDBJ databases">
        <title>Nesidiocoris tenuis whole genome shotgun sequence.</title>
        <authorList>
            <person name="Shibata T."/>
            <person name="Shimoda M."/>
            <person name="Kobayashi T."/>
            <person name="Uehara T."/>
        </authorList>
    </citation>
    <scope>NUCLEOTIDE SEQUENCE [LARGE SCALE GENOMIC DNA]</scope>
    <source>
        <strain evidence="4 5">Japan</strain>
    </source>
</reference>
<sequence>MFPHEITPLDEKTDKKLMSDFLGERSGFCQVGKDKFVLPVAYKKHAEDYYNLPLRSDDIWVVTYPRSGTTICQELVWMVNNNLDYETSANSSLQDRFPFLEVNTLIHDEFAQDMIEANDNDPVVADMIHSWKTPGAELLGQVASPRHVKTHLPFSLLPPKLLDTCKVFYVARNPKDVVVSYYHHNRHVKLHDYTGDFETYWNYFKNDLLVFSPYWAHIKDGWDRRHHPNLLFMYYEDIIKDTPEAIRKVADFLGKTLSEVDVARLANHLHIDNFRKNVPLLTNAPLKGFVNPKEEGFIRKGKIGGNRELTDEMTKEANHWIEENLEKTGIDDFPRH</sequence>
<dbReference type="SUPFAM" id="SSF52540">
    <property type="entry name" value="P-loop containing nucleoside triphosphate hydrolases"/>
    <property type="match status" value="1"/>
</dbReference>
<name>A0ABN7B219_9HEMI</name>
<organism evidence="4 5">
    <name type="scientific">Nesidiocoris tenuis</name>
    <dbReference type="NCBI Taxonomy" id="355587"/>
    <lineage>
        <taxon>Eukaryota</taxon>
        <taxon>Metazoa</taxon>
        <taxon>Ecdysozoa</taxon>
        <taxon>Arthropoda</taxon>
        <taxon>Hexapoda</taxon>
        <taxon>Insecta</taxon>
        <taxon>Pterygota</taxon>
        <taxon>Neoptera</taxon>
        <taxon>Paraneoptera</taxon>
        <taxon>Hemiptera</taxon>
        <taxon>Heteroptera</taxon>
        <taxon>Panheteroptera</taxon>
        <taxon>Cimicomorpha</taxon>
        <taxon>Miridae</taxon>
        <taxon>Dicyphina</taxon>
        <taxon>Nesidiocoris</taxon>
    </lineage>
</organism>
<feature type="domain" description="Sulfotransferase" evidence="3">
    <location>
        <begin position="57"/>
        <end position="329"/>
    </location>
</feature>
<keyword evidence="2" id="KW-0808">Transferase</keyword>
<keyword evidence="5" id="KW-1185">Reference proteome</keyword>
<evidence type="ECO:0000256" key="2">
    <source>
        <dbReference type="ARBA" id="ARBA00022679"/>
    </source>
</evidence>
<dbReference type="Proteomes" id="UP001307889">
    <property type="component" value="Chromosome 8"/>
</dbReference>
<dbReference type="InterPro" id="IPR027417">
    <property type="entry name" value="P-loop_NTPase"/>
</dbReference>
<evidence type="ECO:0000313" key="5">
    <source>
        <dbReference type="Proteomes" id="UP001307889"/>
    </source>
</evidence>
<evidence type="ECO:0000256" key="1">
    <source>
        <dbReference type="ARBA" id="ARBA00005771"/>
    </source>
</evidence>
<evidence type="ECO:0000313" key="4">
    <source>
        <dbReference type="EMBL" id="BES97245.1"/>
    </source>
</evidence>
<dbReference type="Gene3D" id="3.40.50.300">
    <property type="entry name" value="P-loop containing nucleotide triphosphate hydrolases"/>
    <property type="match status" value="1"/>
</dbReference>
<dbReference type="PANTHER" id="PTHR11783">
    <property type="entry name" value="SULFOTRANSFERASE SULT"/>
    <property type="match status" value="1"/>
</dbReference>
<gene>
    <name evidence="4" type="ORF">NTJ_10059</name>
</gene>
<accession>A0ABN7B219</accession>
<dbReference type="EMBL" id="AP028916">
    <property type="protein sequence ID" value="BES97245.1"/>
    <property type="molecule type" value="Genomic_DNA"/>
</dbReference>
<dbReference type="InterPro" id="IPR000863">
    <property type="entry name" value="Sulfotransferase_dom"/>
</dbReference>
<proteinExistence type="inferred from homology"/>
<protein>
    <submittedName>
        <fullName evidence="4">Sulfotransferase domain</fullName>
    </submittedName>
</protein>
<dbReference type="Pfam" id="PF00685">
    <property type="entry name" value="Sulfotransfer_1"/>
    <property type="match status" value="1"/>
</dbReference>
<comment type="similarity">
    <text evidence="1">Belongs to the sulfotransferase 1 family.</text>
</comment>